<accession>A0A3S2XVD3</accession>
<dbReference type="InterPro" id="IPR001387">
    <property type="entry name" value="Cro/C1-type_HTH"/>
</dbReference>
<dbReference type="OrthoDB" id="5293433at2"/>
<dbReference type="EMBL" id="SACM01000001">
    <property type="protein sequence ID" value="RVT87471.1"/>
    <property type="molecule type" value="Genomic_DNA"/>
</dbReference>
<name>A0A3S2XVD3_9BURK</name>
<dbReference type="Proteomes" id="UP000288587">
    <property type="component" value="Unassembled WGS sequence"/>
</dbReference>
<dbReference type="Pfam" id="PF13464">
    <property type="entry name" value="RodZ_C"/>
    <property type="match status" value="1"/>
</dbReference>
<dbReference type="InterPro" id="IPR010982">
    <property type="entry name" value="Lambda_DNA-bd_dom_sf"/>
</dbReference>
<dbReference type="RefSeq" id="WP_127679668.1">
    <property type="nucleotide sequence ID" value="NZ_SACM01000001.1"/>
</dbReference>
<evidence type="ECO:0000259" key="2">
    <source>
        <dbReference type="Pfam" id="PF13464"/>
    </source>
</evidence>
<dbReference type="PANTHER" id="PTHR34475:SF1">
    <property type="entry name" value="CYTOSKELETON PROTEIN RODZ"/>
    <property type="match status" value="1"/>
</dbReference>
<organism evidence="3 4">
    <name type="scientific">Inhella crocodyli</name>
    <dbReference type="NCBI Taxonomy" id="2499851"/>
    <lineage>
        <taxon>Bacteria</taxon>
        <taxon>Pseudomonadati</taxon>
        <taxon>Pseudomonadota</taxon>
        <taxon>Betaproteobacteria</taxon>
        <taxon>Burkholderiales</taxon>
        <taxon>Sphaerotilaceae</taxon>
        <taxon>Inhella</taxon>
    </lineage>
</organism>
<dbReference type="GO" id="GO:0003677">
    <property type="term" value="F:DNA binding"/>
    <property type="evidence" value="ECO:0007669"/>
    <property type="project" value="InterPro"/>
</dbReference>
<keyword evidence="4" id="KW-1185">Reference proteome</keyword>
<evidence type="ECO:0000313" key="4">
    <source>
        <dbReference type="Proteomes" id="UP000288587"/>
    </source>
</evidence>
<evidence type="ECO:0000313" key="3">
    <source>
        <dbReference type="EMBL" id="RVT87471.1"/>
    </source>
</evidence>
<dbReference type="InterPro" id="IPR025194">
    <property type="entry name" value="RodZ-like_C"/>
</dbReference>
<dbReference type="InterPro" id="IPR050400">
    <property type="entry name" value="Bact_Cytoskel_RodZ"/>
</dbReference>
<sequence length="296" mass="30619">MNPGASGEGAGAQLKAAREQQGLDLGVLAAQLKVPVARLEALESGNWSALPDGPYARGLAKAVCRVLQIDAGPLLQAMPGTESNALERVSSGLNQPFREDGAVSTWPKWLGVAIVCTAAVFAALIWWSPIADWQPWRADPQVVVPIGQAVPEGADSRTEVRMAPATSASAPSAALPASTASVVTPVPRPETDQAGGTSSTVSAGASVPAQGPERAAPSDGSLRIVAQQATWLSVIDGRGQSLTSRLVPAGETVLLDPVAPVRLTIGNAPGVRLEWRGQSQDLSAFAQVRVARLELR</sequence>
<protein>
    <submittedName>
        <fullName evidence="3">DUF4115 domain-containing protein</fullName>
    </submittedName>
</protein>
<comment type="caution">
    <text evidence="3">The sequence shown here is derived from an EMBL/GenBank/DDBJ whole genome shotgun (WGS) entry which is preliminary data.</text>
</comment>
<gene>
    <name evidence="3" type="ORF">EOD73_00075</name>
</gene>
<evidence type="ECO:0000256" key="1">
    <source>
        <dbReference type="SAM" id="MobiDB-lite"/>
    </source>
</evidence>
<proteinExistence type="predicted"/>
<feature type="compositionally biased region" description="Low complexity" evidence="1">
    <location>
        <begin position="163"/>
        <end position="181"/>
    </location>
</feature>
<dbReference type="Pfam" id="PF13413">
    <property type="entry name" value="HTH_25"/>
    <property type="match status" value="1"/>
</dbReference>
<feature type="domain" description="Cytoskeleton protein RodZ-like C-terminal" evidence="2">
    <location>
        <begin position="223"/>
        <end position="294"/>
    </location>
</feature>
<dbReference type="PANTHER" id="PTHR34475">
    <property type="match status" value="1"/>
</dbReference>
<dbReference type="AlphaFoldDB" id="A0A3S2XVD3"/>
<dbReference type="CDD" id="cd00093">
    <property type="entry name" value="HTH_XRE"/>
    <property type="match status" value="1"/>
</dbReference>
<feature type="region of interest" description="Disordered" evidence="1">
    <location>
        <begin position="155"/>
        <end position="219"/>
    </location>
</feature>
<dbReference type="Gene3D" id="1.10.260.40">
    <property type="entry name" value="lambda repressor-like DNA-binding domains"/>
    <property type="match status" value="1"/>
</dbReference>
<feature type="compositionally biased region" description="Low complexity" evidence="1">
    <location>
        <begin position="194"/>
        <end position="207"/>
    </location>
</feature>
<reference evidence="3 4" key="1">
    <citation type="submission" date="2019-01" db="EMBL/GenBank/DDBJ databases">
        <authorList>
            <person name="Chen W.-M."/>
        </authorList>
    </citation>
    <scope>NUCLEOTIDE SEQUENCE [LARGE SCALE GENOMIC DNA]</scope>
    <source>
        <strain evidence="3 4">CCP-18</strain>
    </source>
</reference>